<feature type="domain" description="Bacterial sugar transferase" evidence="3">
    <location>
        <begin position="9"/>
        <end position="196"/>
    </location>
</feature>
<keyword evidence="4" id="KW-0808">Transferase</keyword>
<dbReference type="Proteomes" id="UP000182248">
    <property type="component" value="Unassembled WGS sequence"/>
</dbReference>
<protein>
    <submittedName>
        <fullName evidence="4">Sugar transferase involved in LPS biosynthesis (Colanic, teichoic acid)</fullName>
    </submittedName>
</protein>
<reference evidence="4 5" key="1">
    <citation type="submission" date="2016-11" db="EMBL/GenBank/DDBJ databases">
        <authorList>
            <person name="Jaros S."/>
            <person name="Januszkiewicz K."/>
            <person name="Wedrychowicz H."/>
        </authorList>
    </citation>
    <scope>NUCLEOTIDE SEQUENCE [LARGE SCALE GENOMIC DNA]</scope>
    <source>
        <strain evidence="4 5">CGMCC 1.12145</strain>
    </source>
</reference>
<comment type="similarity">
    <text evidence="1">Belongs to the bacterial sugar transferase family.</text>
</comment>
<dbReference type="PANTHER" id="PTHR30576:SF20">
    <property type="entry name" value="QUINOVOSAMINEPHOSPHOTRANSFERAE-RELATED"/>
    <property type="match status" value="1"/>
</dbReference>
<feature type="transmembrane region" description="Helical" evidence="2">
    <location>
        <begin position="12"/>
        <end position="37"/>
    </location>
</feature>
<dbReference type="EMBL" id="FPJE01000017">
    <property type="protein sequence ID" value="SFW65230.1"/>
    <property type="molecule type" value="Genomic_DNA"/>
</dbReference>
<evidence type="ECO:0000313" key="4">
    <source>
        <dbReference type="EMBL" id="SFW65230.1"/>
    </source>
</evidence>
<accession>A0A1K1R0X5</accession>
<name>A0A1K1R0X5_9FLAO</name>
<dbReference type="InterPro" id="IPR003362">
    <property type="entry name" value="Bact_transf"/>
</dbReference>
<evidence type="ECO:0000313" key="5">
    <source>
        <dbReference type="Proteomes" id="UP000182248"/>
    </source>
</evidence>
<dbReference type="AlphaFoldDB" id="A0A1K1R0X5"/>
<evidence type="ECO:0000256" key="2">
    <source>
        <dbReference type="SAM" id="Phobius"/>
    </source>
</evidence>
<dbReference type="PANTHER" id="PTHR30576">
    <property type="entry name" value="COLANIC BIOSYNTHESIS UDP-GLUCOSE LIPID CARRIER TRANSFERASE"/>
    <property type="match status" value="1"/>
</dbReference>
<keyword evidence="2" id="KW-0472">Membrane</keyword>
<keyword evidence="2" id="KW-1133">Transmembrane helix</keyword>
<dbReference type="RefSeq" id="WP_072318200.1">
    <property type="nucleotide sequence ID" value="NZ_FPJE01000017.1"/>
</dbReference>
<dbReference type="GO" id="GO:0016780">
    <property type="term" value="F:phosphotransferase activity, for other substituted phosphate groups"/>
    <property type="evidence" value="ECO:0007669"/>
    <property type="project" value="TreeGrafter"/>
</dbReference>
<dbReference type="Pfam" id="PF02397">
    <property type="entry name" value="Bac_transf"/>
    <property type="match status" value="1"/>
</dbReference>
<evidence type="ECO:0000256" key="1">
    <source>
        <dbReference type="ARBA" id="ARBA00006464"/>
    </source>
</evidence>
<keyword evidence="2" id="KW-0812">Transmembrane</keyword>
<dbReference type="STRING" id="1150368.SAMN02927921_03000"/>
<sequence>MTGYQRFQKRAFDVVVSFFGLLFLWWLIVVAALLAYIDTGLSGFFKQERVGRDGRLFKVIKIRSMRPVSGVNTSVTTDKDPRISKIGRFWRKTKIDELPQLWNVLMGNMSFVGPRPDVPGYADKLEGEDRLLLSIRPGITGPASIKFKNEEEILASQQDPEKYNREVIWPEKVKINLEYIKDYSLFRDIGYIFKTVC</sequence>
<gene>
    <name evidence="4" type="ORF">SAMN02927921_03000</name>
</gene>
<keyword evidence="5" id="KW-1185">Reference proteome</keyword>
<dbReference type="OrthoDB" id="9808602at2"/>
<organism evidence="4 5">
    <name type="scientific">Sinomicrobium oceani</name>
    <dbReference type="NCBI Taxonomy" id="1150368"/>
    <lineage>
        <taxon>Bacteria</taxon>
        <taxon>Pseudomonadati</taxon>
        <taxon>Bacteroidota</taxon>
        <taxon>Flavobacteriia</taxon>
        <taxon>Flavobacteriales</taxon>
        <taxon>Flavobacteriaceae</taxon>
        <taxon>Sinomicrobium</taxon>
    </lineage>
</organism>
<evidence type="ECO:0000259" key="3">
    <source>
        <dbReference type="Pfam" id="PF02397"/>
    </source>
</evidence>
<proteinExistence type="inferred from homology"/>